<sequence>SDNRQTCRTYRSGVALLCSGESGDSFDVCLRLSRDALTIQKLDVVCTDGHLISSHSVVDLFQCAKTNHTITCLVVSVVFYLLTSVRQPFCF</sequence>
<reference evidence="1" key="1">
    <citation type="submission" date="2025-08" db="UniProtKB">
        <authorList>
            <consortium name="Ensembl"/>
        </authorList>
    </citation>
    <scope>IDENTIFICATION</scope>
</reference>
<proteinExistence type="predicted"/>
<protein>
    <submittedName>
        <fullName evidence="1">Uncharacterized protein</fullName>
    </submittedName>
</protein>
<reference evidence="1" key="2">
    <citation type="submission" date="2025-09" db="UniProtKB">
        <authorList>
            <consortium name="Ensembl"/>
        </authorList>
    </citation>
    <scope>IDENTIFICATION</scope>
</reference>
<organism evidence="1 2">
    <name type="scientific">Xiphophorus couchianus</name>
    <name type="common">Monterrey platyfish</name>
    <dbReference type="NCBI Taxonomy" id="32473"/>
    <lineage>
        <taxon>Eukaryota</taxon>
        <taxon>Metazoa</taxon>
        <taxon>Chordata</taxon>
        <taxon>Craniata</taxon>
        <taxon>Vertebrata</taxon>
        <taxon>Euteleostomi</taxon>
        <taxon>Actinopterygii</taxon>
        <taxon>Neopterygii</taxon>
        <taxon>Teleostei</taxon>
        <taxon>Neoteleostei</taxon>
        <taxon>Acanthomorphata</taxon>
        <taxon>Ovalentaria</taxon>
        <taxon>Atherinomorphae</taxon>
        <taxon>Cyprinodontiformes</taxon>
        <taxon>Poeciliidae</taxon>
        <taxon>Poeciliinae</taxon>
        <taxon>Xiphophorus</taxon>
    </lineage>
</organism>
<accession>A0A3B5M442</accession>
<dbReference type="Proteomes" id="UP000261380">
    <property type="component" value="Unplaced"/>
</dbReference>
<name>A0A3B5M442_9TELE</name>
<keyword evidence="2" id="KW-1185">Reference proteome</keyword>
<evidence type="ECO:0000313" key="2">
    <source>
        <dbReference type="Proteomes" id="UP000261380"/>
    </source>
</evidence>
<dbReference type="AlphaFoldDB" id="A0A3B5M442"/>
<dbReference type="Ensembl" id="ENSXCOT00000018458.1">
    <property type="protein sequence ID" value="ENSXCOP00000018227.1"/>
    <property type="gene ID" value="ENSXCOG00000013728.1"/>
</dbReference>
<evidence type="ECO:0000313" key="1">
    <source>
        <dbReference type="Ensembl" id="ENSXCOP00000018227.1"/>
    </source>
</evidence>